<accession>A0AAQ3K5Z5</accession>
<gene>
    <name evidence="4" type="ORF">Cni_G10357</name>
</gene>
<evidence type="ECO:0000256" key="1">
    <source>
        <dbReference type="ARBA" id="ARBA00006010"/>
    </source>
</evidence>
<organism evidence="4 5">
    <name type="scientific">Canna indica</name>
    <name type="common">Indian-shot</name>
    <dbReference type="NCBI Taxonomy" id="4628"/>
    <lineage>
        <taxon>Eukaryota</taxon>
        <taxon>Viridiplantae</taxon>
        <taxon>Streptophyta</taxon>
        <taxon>Embryophyta</taxon>
        <taxon>Tracheophyta</taxon>
        <taxon>Spermatophyta</taxon>
        <taxon>Magnoliopsida</taxon>
        <taxon>Liliopsida</taxon>
        <taxon>Zingiberales</taxon>
        <taxon>Cannaceae</taxon>
        <taxon>Canna</taxon>
    </lineage>
</organism>
<dbReference type="PANTHER" id="PTHR33227:SF54">
    <property type="entry name" value="PROTEIN STIG1"/>
    <property type="match status" value="1"/>
</dbReference>
<name>A0AAQ3K5Z5_9LILI</name>
<evidence type="ECO:0000313" key="5">
    <source>
        <dbReference type="Proteomes" id="UP001327560"/>
    </source>
</evidence>
<comment type="similarity">
    <text evidence="1">Belongs to the STIG1 family.</text>
</comment>
<dbReference type="EMBL" id="CP136892">
    <property type="protein sequence ID" value="WOL01640.1"/>
    <property type="molecule type" value="Genomic_DNA"/>
</dbReference>
<proteinExistence type="inferred from homology"/>
<keyword evidence="2 3" id="KW-0732">Signal</keyword>
<dbReference type="Proteomes" id="UP001327560">
    <property type="component" value="Chromosome 3"/>
</dbReference>
<dbReference type="PANTHER" id="PTHR33227">
    <property type="entry name" value="STIGMA-SPECIFIC STIG1-LIKE PROTEIN 3"/>
    <property type="match status" value="1"/>
</dbReference>
<evidence type="ECO:0000313" key="4">
    <source>
        <dbReference type="EMBL" id="WOL01640.1"/>
    </source>
</evidence>
<keyword evidence="5" id="KW-1185">Reference proteome</keyword>
<sequence length="118" mass="12558">MRKAVIFLMAIAIALALGPAAMGGGVDDIGGRKSRFLADEKCSVNPSVCNRQGLKCCGDECVETKSDAYNCGKCGNTCKFTEACCGGKCVYLQFDKKNCGSCFNKCKKSCLYGLCDYA</sequence>
<dbReference type="InterPro" id="IPR006969">
    <property type="entry name" value="Stig-like"/>
</dbReference>
<dbReference type="Pfam" id="PF04885">
    <property type="entry name" value="Stig1"/>
    <property type="match status" value="1"/>
</dbReference>
<evidence type="ECO:0000256" key="3">
    <source>
        <dbReference type="SAM" id="SignalP"/>
    </source>
</evidence>
<feature type="signal peptide" evidence="3">
    <location>
        <begin position="1"/>
        <end position="16"/>
    </location>
</feature>
<evidence type="ECO:0000256" key="2">
    <source>
        <dbReference type="ARBA" id="ARBA00022729"/>
    </source>
</evidence>
<reference evidence="4 5" key="1">
    <citation type="submission" date="2023-10" db="EMBL/GenBank/DDBJ databases">
        <title>Chromosome-scale genome assembly provides insights into flower coloration mechanisms of Canna indica.</title>
        <authorList>
            <person name="Li C."/>
        </authorList>
    </citation>
    <scope>NUCLEOTIDE SEQUENCE [LARGE SCALE GENOMIC DNA]</scope>
    <source>
        <tissue evidence="4">Flower</tissue>
    </source>
</reference>
<dbReference type="AlphaFoldDB" id="A0AAQ3K5Z5"/>
<feature type="chain" id="PRO_5042838372" evidence="3">
    <location>
        <begin position="17"/>
        <end position="118"/>
    </location>
</feature>
<protein>
    <submittedName>
        <fullName evidence="4">Stigma-specific STIG1-like protein 3</fullName>
    </submittedName>
</protein>